<evidence type="ECO:0000313" key="2">
    <source>
        <dbReference type="EMBL" id="MBX65501.1"/>
    </source>
</evidence>
<name>A0A2P2QER8_RHIMU</name>
<dbReference type="AlphaFoldDB" id="A0A2P2QER8"/>
<organism evidence="2">
    <name type="scientific">Rhizophora mucronata</name>
    <name type="common">Asiatic mangrove</name>
    <dbReference type="NCBI Taxonomy" id="61149"/>
    <lineage>
        <taxon>Eukaryota</taxon>
        <taxon>Viridiplantae</taxon>
        <taxon>Streptophyta</taxon>
        <taxon>Embryophyta</taxon>
        <taxon>Tracheophyta</taxon>
        <taxon>Spermatophyta</taxon>
        <taxon>Magnoliopsida</taxon>
        <taxon>eudicotyledons</taxon>
        <taxon>Gunneridae</taxon>
        <taxon>Pentapetalae</taxon>
        <taxon>rosids</taxon>
        <taxon>fabids</taxon>
        <taxon>Malpighiales</taxon>
        <taxon>Rhizophoraceae</taxon>
        <taxon>Rhizophora</taxon>
    </lineage>
</organism>
<reference evidence="2" key="1">
    <citation type="submission" date="2018-02" db="EMBL/GenBank/DDBJ databases">
        <title>Rhizophora mucronata_Transcriptome.</title>
        <authorList>
            <person name="Meera S.P."/>
            <person name="Sreeshan A."/>
            <person name="Augustine A."/>
        </authorList>
    </citation>
    <scope>NUCLEOTIDE SEQUENCE</scope>
    <source>
        <tissue evidence="2">Leaf</tissue>
    </source>
</reference>
<accession>A0A2P2QER8</accession>
<proteinExistence type="predicted"/>
<feature type="region of interest" description="Disordered" evidence="1">
    <location>
        <begin position="1"/>
        <end position="20"/>
    </location>
</feature>
<protein>
    <submittedName>
        <fullName evidence="2">Uncharacterized protein</fullName>
    </submittedName>
</protein>
<dbReference type="EMBL" id="GGEC01085017">
    <property type="protein sequence ID" value="MBX65501.1"/>
    <property type="molecule type" value="Transcribed_RNA"/>
</dbReference>
<evidence type="ECO:0000256" key="1">
    <source>
        <dbReference type="SAM" id="MobiDB-lite"/>
    </source>
</evidence>
<sequence>MSFQTRTKRLQFGSHIQEQR</sequence>